<keyword evidence="3 10" id="KW-0813">Transport</keyword>
<dbReference type="PANTHER" id="PTHR38831:SF1">
    <property type="entry name" value="TYPE II SECRETION SYSTEM PROTEIN K-RELATED"/>
    <property type="match status" value="1"/>
</dbReference>
<dbReference type="PIRSF" id="PIRSF002786">
    <property type="entry name" value="XcpX"/>
    <property type="match status" value="1"/>
</dbReference>
<dbReference type="InterPro" id="IPR038072">
    <property type="entry name" value="GspK_central_sf"/>
</dbReference>
<evidence type="ECO:0000256" key="7">
    <source>
        <dbReference type="ARBA" id="ARBA00022927"/>
    </source>
</evidence>
<evidence type="ECO:0000256" key="4">
    <source>
        <dbReference type="ARBA" id="ARBA00022475"/>
    </source>
</evidence>
<evidence type="ECO:0000259" key="13">
    <source>
        <dbReference type="Pfam" id="PF21687"/>
    </source>
</evidence>
<keyword evidence="7" id="KW-0653">Protein transport</keyword>
<evidence type="ECO:0000256" key="10">
    <source>
        <dbReference type="PIRNR" id="PIRNR002786"/>
    </source>
</evidence>
<dbReference type="EMBL" id="CP049331">
    <property type="protein sequence ID" value="QIH40586.1"/>
    <property type="molecule type" value="Genomic_DNA"/>
</dbReference>
<feature type="domain" description="T2SS protein K second SAM-like" evidence="12">
    <location>
        <begin position="222"/>
        <end position="289"/>
    </location>
</feature>
<evidence type="ECO:0000256" key="2">
    <source>
        <dbReference type="ARBA" id="ARBA00007246"/>
    </source>
</evidence>
<evidence type="ECO:0000256" key="3">
    <source>
        <dbReference type="ARBA" id="ARBA00022448"/>
    </source>
</evidence>
<evidence type="ECO:0000256" key="8">
    <source>
        <dbReference type="ARBA" id="ARBA00022989"/>
    </source>
</evidence>
<name>A0A6G7CEW4_9VIBR</name>
<evidence type="ECO:0000256" key="9">
    <source>
        <dbReference type="ARBA" id="ARBA00023136"/>
    </source>
</evidence>
<dbReference type="InterPro" id="IPR045584">
    <property type="entry name" value="Pilin-like"/>
</dbReference>
<evidence type="ECO:0000256" key="11">
    <source>
        <dbReference type="SAM" id="Phobius"/>
    </source>
</evidence>
<dbReference type="InterPro" id="IPR049179">
    <property type="entry name" value="T2SSK_SAM-like_2nd"/>
</dbReference>
<sequence length="341" mass="38077">MIVIRSALPRQHGVALIVVLLILAIMVSIAATMSARMFTHFQRAQHQVNYQQAYWYSVGVEGLAKVAIEQSYKDSDTINLSQAWALKEQVYPLDYGQLSGKITDKQACFNINVLSGVEVSSSTSKPYLLNVWQTLLEELEVENYQAEVIADSTLEYIDSNDRVQTTYGLEDSYYESMSPAYMAANTLLADSSELRSVQQMSGDVMTKIAPYVCALPTDDWRLNVNTLDPQQAKLLAAMFSPNLSESSAKAVLENRPFDGWGSVESFLSESQIAATGTSVTDQAKGYLTVDSQYFELDAQVLVEEARVRIRSLFYSDNRKNAMVIRRRFGGISERVSDRSAE</sequence>
<evidence type="ECO:0000256" key="6">
    <source>
        <dbReference type="ARBA" id="ARBA00022692"/>
    </source>
</evidence>
<keyword evidence="8 11" id="KW-1133">Transmembrane helix</keyword>
<dbReference type="Gene3D" id="3.30.1300.30">
    <property type="entry name" value="GSPII I/J protein-like"/>
    <property type="match status" value="1"/>
</dbReference>
<dbReference type="InterPro" id="IPR005628">
    <property type="entry name" value="GspK"/>
</dbReference>
<dbReference type="RefSeq" id="WP_165310029.1">
    <property type="nucleotide sequence ID" value="NZ_CP049331.1"/>
</dbReference>
<dbReference type="Pfam" id="PF03934">
    <property type="entry name" value="T2SSK"/>
    <property type="match status" value="1"/>
</dbReference>
<keyword evidence="4 10" id="KW-1003">Cell membrane</keyword>
<dbReference type="SUPFAM" id="SSF54523">
    <property type="entry name" value="Pili subunits"/>
    <property type="match status" value="1"/>
</dbReference>
<keyword evidence="9 10" id="KW-0472">Membrane</keyword>
<evidence type="ECO:0000313" key="15">
    <source>
        <dbReference type="Proteomes" id="UP000503003"/>
    </source>
</evidence>
<dbReference type="InterPro" id="IPR049031">
    <property type="entry name" value="T2SSK_SAM-like_1st"/>
</dbReference>
<evidence type="ECO:0000313" key="14">
    <source>
        <dbReference type="EMBL" id="QIH40586.1"/>
    </source>
</evidence>
<gene>
    <name evidence="14" type="primary">gspK</name>
    <name evidence="14" type="ORF">G5S32_00735</name>
</gene>
<dbReference type="GO" id="GO:0009306">
    <property type="term" value="P:protein secretion"/>
    <property type="evidence" value="ECO:0007669"/>
    <property type="project" value="InterPro"/>
</dbReference>
<comment type="subcellular location">
    <subcellularLocation>
        <location evidence="1 10">Cell inner membrane</location>
    </subcellularLocation>
</comment>
<reference evidence="14 15" key="1">
    <citation type="submission" date="2020-02" db="EMBL/GenBank/DDBJ databases">
        <title>A complete genome of a marine bacterium Vibrio sp. ZWAL4003 isolated from the mangrove sediment with the ability to degrade polysaccharides.</title>
        <authorList>
            <person name="Wu J."/>
            <person name="Qu W."/>
            <person name="Zeng R."/>
        </authorList>
    </citation>
    <scope>NUCLEOTIDE SEQUENCE [LARGE SCALE GENOMIC DNA]</scope>
    <source>
        <strain evidence="14 15">ZWAL4003</strain>
    </source>
</reference>
<dbReference type="Pfam" id="PF21687">
    <property type="entry name" value="T2SSK_1st"/>
    <property type="match status" value="1"/>
</dbReference>
<keyword evidence="5 10" id="KW-0997">Cell inner membrane</keyword>
<dbReference type="KEGG" id="vzi:G5S32_00735"/>
<dbReference type="Proteomes" id="UP000503003">
    <property type="component" value="Chromosome 1"/>
</dbReference>
<organism evidence="14 15">
    <name type="scientific">Vibrio ziniensis</name>
    <dbReference type="NCBI Taxonomy" id="2711221"/>
    <lineage>
        <taxon>Bacteria</taxon>
        <taxon>Pseudomonadati</taxon>
        <taxon>Pseudomonadota</taxon>
        <taxon>Gammaproteobacteria</taxon>
        <taxon>Vibrionales</taxon>
        <taxon>Vibrionaceae</taxon>
        <taxon>Vibrio</taxon>
    </lineage>
</organism>
<keyword evidence="6 11" id="KW-0812">Transmembrane</keyword>
<evidence type="ECO:0000256" key="1">
    <source>
        <dbReference type="ARBA" id="ARBA00004533"/>
    </source>
</evidence>
<dbReference type="AlphaFoldDB" id="A0A6G7CEW4"/>
<feature type="domain" description="T2SS protein K first SAM-like" evidence="13">
    <location>
        <begin position="107"/>
        <end position="217"/>
    </location>
</feature>
<protein>
    <recommendedName>
        <fullName evidence="10">Type II secretion system protein K</fullName>
    </recommendedName>
</protein>
<comment type="similarity">
    <text evidence="2 10">Belongs to the GSP K family.</text>
</comment>
<dbReference type="Gene3D" id="1.10.40.60">
    <property type="entry name" value="EpsJ-like"/>
    <property type="match status" value="2"/>
</dbReference>
<dbReference type="PANTHER" id="PTHR38831">
    <property type="entry name" value="TYPE II SECRETION SYSTEM PROTEIN K"/>
    <property type="match status" value="1"/>
</dbReference>
<dbReference type="NCBIfam" id="NF037980">
    <property type="entry name" value="T2SS_GspK"/>
    <property type="match status" value="1"/>
</dbReference>
<accession>A0A6G7CEW4</accession>
<dbReference type="GO" id="GO:0005886">
    <property type="term" value="C:plasma membrane"/>
    <property type="evidence" value="ECO:0007669"/>
    <property type="project" value="UniProtKB-SubCell"/>
</dbReference>
<keyword evidence="15" id="KW-1185">Reference proteome</keyword>
<evidence type="ECO:0000256" key="5">
    <source>
        <dbReference type="ARBA" id="ARBA00022519"/>
    </source>
</evidence>
<dbReference type="SUPFAM" id="SSF158544">
    <property type="entry name" value="GspK insert domain-like"/>
    <property type="match status" value="2"/>
</dbReference>
<proteinExistence type="inferred from homology"/>
<feature type="transmembrane region" description="Helical" evidence="11">
    <location>
        <begin position="12"/>
        <end position="33"/>
    </location>
</feature>
<evidence type="ECO:0000259" key="12">
    <source>
        <dbReference type="Pfam" id="PF03934"/>
    </source>
</evidence>